<evidence type="ECO:0000313" key="2">
    <source>
        <dbReference type="Proteomes" id="UP000828941"/>
    </source>
</evidence>
<name>A0ACB9PNA9_BAUVA</name>
<gene>
    <name evidence="1" type="ORF">L6164_010455</name>
</gene>
<evidence type="ECO:0000313" key="1">
    <source>
        <dbReference type="EMBL" id="KAI4349913.1"/>
    </source>
</evidence>
<comment type="caution">
    <text evidence="1">The sequence shown here is derived from an EMBL/GenBank/DDBJ whole genome shotgun (WGS) entry which is preliminary data.</text>
</comment>
<organism evidence="1 2">
    <name type="scientific">Bauhinia variegata</name>
    <name type="common">Purple orchid tree</name>
    <name type="synonym">Phanera variegata</name>
    <dbReference type="NCBI Taxonomy" id="167791"/>
    <lineage>
        <taxon>Eukaryota</taxon>
        <taxon>Viridiplantae</taxon>
        <taxon>Streptophyta</taxon>
        <taxon>Embryophyta</taxon>
        <taxon>Tracheophyta</taxon>
        <taxon>Spermatophyta</taxon>
        <taxon>Magnoliopsida</taxon>
        <taxon>eudicotyledons</taxon>
        <taxon>Gunneridae</taxon>
        <taxon>Pentapetalae</taxon>
        <taxon>rosids</taxon>
        <taxon>fabids</taxon>
        <taxon>Fabales</taxon>
        <taxon>Fabaceae</taxon>
        <taxon>Cercidoideae</taxon>
        <taxon>Cercideae</taxon>
        <taxon>Bauhiniinae</taxon>
        <taxon>Bauhinia</taxon>
    </lineage>
</organism>
<dbReference type="EMBL" id="CM039429">
    <property type="protein sequence ID" value="KAI4349913.1"/>
    <property type="molecule type" value="Genomic_DNA"/>
</dbReference>
<dbReference type="Proteomes" id="UP000828941">
    <property type="component" value="Chromosome 4"/>
</dbReference>
<reference evidence="1 2" key="1">
    <citation type="journal article" date="2022" name="DNA Res.">
        <title>Chromosomal-level genome assembly of the orchid tree Bauhinia variegata (Leguminosae; Cercidoideae) supports the allotetraploid origin hypothesis of Bauhinia.</title>
        <authorList>
            <person name="Zhong Y."/>
            <person name="Chen Y."/>
            <person name="Zheng D."/>
            <person name="Pang J."/>
            <person name="Liu Y."/>
            <person name="Luo S."/>
            <person name="Meng S."/>
            <person name="Qian L."/>
            <person name="Wei D."/>
            <person name="Dai S."/>
            <person name="Zhou R."/>
        </authorList>
    </citation>
    <scope>NUCLEOTIDE SEQUENCE [LARGE SCALE GENOMIC DNA]</scope>
    <source>
        <strain evidence="1">BV-YZ2020</strain>
    </source>
</reference>
<protein>
    <submittedName>
        <fullName evidence="1">Uncharacterized protein</fullName>
    </submittedName>
</protein>
<keyword evidence="2" id="KW-1185">Reference proteome</keyword>
<proteinExistence type="predicted"/>
<accession>A0ACB9PNA9</accession>
<sequence length="354" mass="40246">MASKRRSDNNGNDRNLEIPVQHSKRRNGDSEQIAIRAIEILRVVLPIWDVASSMEDLFRRVVGQELDRQLFTSPNVHQIGASVGKTPELRFTNRVASTIFYKIQDQIWGKITLSLCTRSGKFRLGARVAESPPNEENIIREGISEPFKVKDSREYKKHYTIKDLLRLYITNPSSLQEKFGKILKKKWETIIKHANSSVIDEYGYKLYIYPTDQQAELMRLLFNPINMHDMVERVKQHACKNLKDLISLDEATTINLLAQLGASPNQSLLQIIFTSGFPTAHQGQPENLAASSAHLCELVHNPMPQSSYARADQFPFHLTCIDDWTFTLDGSQFPVAPPQYSSATHLPHSSTTLM</sequence>